<gene>
    <name evidence="1" type="ORF">K4H94_12730</name>
</gene>
<proteinExistence type="predicted"/>
<evidence type="ECO:0000313" key="2">
    <source>
        <dbReference type="Proteomes" id="UP000775179"/>
    </source>
</evidence>
<dbReference type="EMBL" id="JAIFTX010000041">
    <property type="protein sequence ID" value="MBX7291854.1"/>
    <property type="molecule type" value="Genomic_DNA"/>
</dbReference>
<accession>A0ABD4RL38</accession>
<reference evidence="1 2" key="1">
    <citation type="submission" date="2021-08" db="EMBL/GenBank/DDBJ databases">
        <title>Genome sequence analysis of Clostridium chauvoei strains of European origin and evaluation of typing options for outbreak investigations.</title>
        <authorList>
            <person name="Abdel-Glil M."/>
            <person name="Thomas P."/>
            <person name="Seyboldt C."/>
        </authorList>
    </citation>
    <scope>NUCLEOTIDE SEQUENCE [LARGE SCALE GENOMIC DNA]</scope>
    <source>
        <strain evidence="1 2">S0260-09</strain>
    </source>
</reference>
<name>A0ABD4RL38_9CLOT</name>
<sequence length="42" mass="4971">MTRKIDTNFDYNEEIKRCKTIDDVMGKNGLIQRLVKDVLENI</sequence>
<evidence type="ECO:0000313" key="1">
    <source>
        <dbReference type="EMBL" id="MBX7291854.1"/>
    </source>
</evidence>
<dbReference type="Proteomes" id="UP000775179">
    <property type="component" value="Unassembled WGS sequence"/>
</dbReference>
<dbReference type="AlphaFoldDB" id="A0ABD4RL38"/>
<comment type="caution">
    <text evidence="1">The sequence shown here is derived from an EMBL/GenBank/DDBJ whole genome shotgun (WGS) entry which is preliminary data.</text>
</comment>
<feature type="non-terminal residue" evidence="1">
    <location>
        <position position="42"/>
    </location>
</feature>
<organism evidence="1 2">
    <name type="scientific">Clostridium chauvoei</name>
    <dbReference type="NCBI Taxonomy" id="46867"/>
    <lineage>
        <taxon>Bacteria</taxon>
        <taxon>Bacillati</taxon>
        <taxon>Bacillota</taxon>
        <taxon>Clostridia</taxon>
        <taxon>Eubacteriales</taxon>
        <taxon>Clostridiaceae</taxon>
        <taxon>Clostridium</taxon>
    </lineage>
</organism>
<protein>
    <submittedName>
        <fullName evidence="1">IS256 family transposase</fullName>
    </submittedName>
</protein>